<sequence length="129" mass="14686">MLGLIVLLAIVLSLLLPSIPMAIFDAFADSVADVANDLAYKAARKFIEEFFERVKPWLVVLSFLFSYFSGVRATIIYDIGYNIQDYVFSDFGMLDTIRLLWALYDAIFGDADSTGFDVMRRILFLVFNK</sequence>
<dbReference type="Proteomes" id="UP000663760">
    <property type="component" value="Chromosome 1"/>
</dbReference>
<protein>
    <submittedName>
        <fullName evidence="2">Uncharacterized protein</fullName>
    </submittedName>
</protein>
<feature type="signal peptide" evidence="1">
    <location>
        <begin position="1"/>
        <end position="22"/>
    </location>
</feature>
<name>A0A7I8JY18_SPIIN</name>
<keyword evidence="3" id="KW-1185">Reference proteome</keyword>
<reference evidence="2" key="1">
    <citation type="submission" date="2020-02" db="EMBL/GenBank/DDBJ databases">
        <authorList>
            <person name="Scholz U."/>
            <person name="Mascher M."/>
            <person name="Fiebig A."/>
        </authorList>
    </citation>
    <scope>NUCLEOTIDE SEQUENCE</scope>
</reference>
<dbReference type="EMBL" id="LR746264">
    <property type="protein sequence ID" value="CAA7388833.1"/>
    <property type="molecule type" value="Genomic_DNA"/>
</dbReference>
<dbReference type="AlphaFoldDB" id="A0A7I8JY18"/>
<evidence type="ECO:0000256" key="1">
    <source>
        <dbReference type="SAM" id="SignalP"/>
    </source>
</evidence>
<feature type="chain" id="PRO_5029473876" evidence="1">
    <location>
        <begin position="23"/>
        <end position="129"/>
    </location>
</feature>
<keyword evidence="1" id="KW-0732">Signal</keyword>
<accession>A0A7I8JY18</accession>
<proteinExistence type="predicted"/>
<gene>
    <name evidence="2" type="ORF">SI8410_01000991</name>
</gene>
<evidence type="ECO:0000313" key="2">
    <source>
        <dbReference type="EMBL" id="CAA7388833.1"/>
    </source>
</evidence>
<organism evidence="2 3">
    <name type="scientific">Spirodela intermedia</name>
    <name type="common">Intermediate duckweed</name>
    <dbReference type="NCBI Taxonomy" id="51605"/>
    <lineage>
        <taxon>Eukaryota</taxon>
        <taxon>Viridiplantae</taxon>
        <taxon>Streptophyta</taxon>
        <taxon>Embryophyta</taxon>
        <taxon>Tracheophyta</taxon>
        <taxon>Spermatophyta</taxon>
        <taxon>Magnoliopsida</taxon>
        <taxon>Liliopsida</taxon>
        <taxon>Araceae</taxon>
        <taxon>Lemnoideae</taxon>
        <taxon>Spirodela</taxon>
    </lineage>
</organism>
<evidence type="ECO:0000313" key="3">
    <source>
        <dbReference type="Proteomes" id="UP000663760"/>
    </source>
</evidence>